<dbReference type="EMBL" id="MN740459">
    <property type="protein sequence ID" value="QHU27654.1"/>
    <property type="molecule type" value="Genomic_DNA"/>
</dbReference>
<evidence type="ECO:0000259" key="3">
    <source>
        <dbReference type="SMART" id="SM00475"/>
    </source>
</evidence>
<dbReference type="SUPFAM" id="SSF47807">
    <property type="entry name" value="5' to 3' exonuclease, C-terminal subdomain"/>
    <property type="match status" value="1"/>
</dbReference>
<proteinExistence type="predicted"/>
<dbReference type="PANTHER" id="PTHR42646">
    <property type="entry name" value="FLAP ENDONUCLEASE XNI"/>
    <property type="match status" value="1"/>
</dbReference>
<dbReference type="InterPro" id="IPR002421">
    <property type="entry name" value="5-3_exonuclease"/>
</dbReference>
<dbReference type="Gene3D" id="3.40.50.1010">
    <property type="entry name" value="5'-nuclease"/>
    <property type="match status" value="1"/>
</dbReference>
<dbReference type="GO" id="GO:0008409">
    <property type="term" value="F:5'-3' exonuclease activity"/>
    <property type="evidence" value="ECO:0007669"/>
    <property type="project" value="InterPro"/>
</dbReference>
<evidence type="ECO:0000313" key="4">
    <source>
        <dbReference type="EMBL" id="QHU27654.1"/>
    </source>
</evidence>
<keyword evidence="2" id="KW-0378">Hydrolase</keyword>
<evidence type="ECO:0000256" key="2">
    <source>
        <dbReference type="ARBA" id="ARBA00022801"/>
    </source>
</evidence>
<dbReference type="GO" id="GO:0033567">
    <property type="term" value="P:DNA replication, Okazaki fragment processing"/>
    <property type="evidence" value="ECO:0007669"/>
    <property type="project" value="InterPro"/>
</dbReference>
<dbReference type="GO" id="GO:0003677">
    <property type="term" value="F:DNA binding"/>
    <property type="evidence" value="ECO:0007669"/>
    <property type="project" value="InterPro"/>
</dbReference>
<feature type="domain" description="5'-3' exonuclease" evidence="3">
    <location>
        <begin position="10"/>
        <end position="268"/>
    </location>
</feature>
<dbReference type="AlphaFoldDB" id="A0A6C0LDE2"/>
<dbReference type="SUPFAM" id="SSF88723">
    <property type="entry name" value="PIN domain-like"/>
    <property type="match status" value="1"/>
</dbReference>
<dbReference type="PANTHER" id="PTHR42646:SF2">
    <property type="entry name" value="5'-3' EXONUCLEASE FAMILY PROTEIN"/>
    <property type="match status" value="1"/>
</dbReference>
<dbReference type="Pfam" id="PF02739">
    <property type="entry name" value="5_3_exonuc_N"/>
    <property type="match status" value="1"/>
</dbReference>
<evidence type="ECO:0000256" key="1">
    <source>
        <dbReference type="ARBA" id="ARBA00022722"/>
    </source>
</evidence>
<accession>A0A6C0LDE2</accession>
<sequence>MNIIKLDKHNNIVLIDCSYYIFHRYFATMRWYKFQKNYPEINVDEIIENENFINAFYKHIGNDMKKICKMWKTTPNNIILCYDCLRSDIWRNDIYDKYKATRSQKNNFNKSIFSIFNEFVNKKLELKSIYSDRLEGDDIVYLTHKYLKPKIASKIIIITNDNDFLQLVDKNVLVFNMQFKELKKRGYDDANIDLNFKAIYGDKSDNIPKIGTGITKDKAIALAKLSKNELHKYLVDNNLLDNFEFNMNLISFEKIPQKYIDIYNINNKIILE</sequence>
<dbReference type="SMART" id="SM00475">
    <property type="entry name" value="53EXOc"/>
    <property type="match status" value="1"/>
</dbReference>
<keyword evidence="1" id="KW-0540">Nuclease</keyword>
<organism evidence="4">
    <name type="scientific">viral metagenome</name>
    <dbReference type="NCBI Taxonomy" id="1070528"/>
    <lineage>
        <taxon>unclassified sequences</taxon>
        <taxon>metagenomes</taxon>
        <taxon>organismal metagenomes</taxon>
    </lineage>
</organism>
<dbReference type="InterPro" id="IPR038969">
    <property type="entry name" value="FEN"/>
</dbReference>
<dbReference type="InterPro" id="IPR029060">
    <property type="entry name" value="PIN-like_dom_sf"/>
</dbReference>
<dbReference type="InterPro" id="IPR020046">
    <property type="entry name" value="5-3_exonucl_a-hlix_arch_N"/>
</dbReference>
<dbReference type="InterPro" id="IPR036279">
    <property type="entry name" value="5-3_exonuclease_C_sf"/>
</dbReference>
<name>A0A6C0LDE2_9ZZZZ</name>
<dbReference type="GO" id="GO:0017108">
    <property type="term" value="F:5'-flap endonuclease activity"/>
    <property type="evidence" value="ECO:0007669"/>
    <property type="project" value="InterPro"/>
</dbReference>
<reference evidence="4" key="1">
    <citation type="journal article" date="2020" name="Nature">
        <title>Giant virus diversity and host interactions through global metagenomics.</title>
        <authorList>
            <person name="Schulz F."/>
            <person name="Roux S."/>
            <person name="Paez-Espino D."/>
            <person name="Jungbluth S."/>
            <person name="Walsh D.A."/>
            <person name="Denef V.J."/>
            <person name="McMahon K.D."/>
            <person name="Konstantinidis K.T."/>
            <person name="Eloe-Fadrosh E.A."/>
            <person name="Kyrpides N.C."/>
            <person name="Woyke T."/>
        </authorList>
    </citation>
    <scope>NUCLEOTIDE SEQUENCE</scope>
    <source>
        <strain evidence="4">GVMAG-M-3300027769-26</strain>
    </source>
</reference>
<protein>
    <recommendedName>
        <fullName evidence="3">5'-3' exonuclease domain-containing protein</fullName>
    </recommendedName>
</protein>